<reference evidence="2 3" key="1">
    <citation type="submission" date="2023-09" db="EMBL/GenBank/DDBJ databases">
        <authorList>
            <person name="Wang M."/>
        </authorList>
    </citation>
    <scope>NUCLEOTIDE SEQUENCE [LARGE SCALE GENOMIC DNA]</scope>
    <source>
        <strain evidence="2">GT-2023</strain>
        <tissue evidence="2">Liver</tissue>
    </source>
</reference>
<sequence>MNSPSANDSCSRPGREYDALDTQSDVNHRAACTSTPNNDNVHDMLGQMTSIGHQIGQQLADNIMSHLSPYGVDTDTPSKQHTDDRANHPSSMLNVSQNQVIQHRKVKEPPSFKGDSSDTIEIEEWEDLMKTFVKKSNMSADEHVEEILVHLRGKAKDVVKFWIRNCDSAIAVCPNSVYSLLRKHFSSNHYSPVPLADFYTTLPEENENPYDYWLRLNKAADVASECPREQGKTLDKPQMEIVHMFIRHCPSKDLSLTFRSKPIDKWSAHEVQAVLNDYQPDLSFKATSTVHRSHSERVSVNKIDVNSVPVPAPSMCEQQKSTEFSALEKVIDMFEKVLLTNTNRTHSRPKQQPYSRLPRIEGFDALPCSICDDAAHSALTHCREHRLRFHCQSPGHSRWFCPRWRQSPQQEN</sequence>
<gene>
    <name evidence="2" type="ORF">QQF64_024067</name>
</gene>
<dbReference type="EMBL" id="JAYMGO010000003">
    <property type="protein sequence ID" value="KAL1277394.1"/>
    <property type="molecule type" value="Genomic_DNA"/>
</dbReference>
<accession>A0ABR3NK88</accession>
<protein>
    <submittedName>
        <fullName evidence="2">Uncharacterized protein</fullName>
    </submittedName>
</protein>
<name>A0ABR3NK88_9TELE</name>
<organism evidence="2 3">
    <name type="scientific">Cirrhinus molitorella</name>
    <name type="common">mud carp</name>
    <dbReference type="NCBI Taxonomy" id="172907"/>
    <lineage>
        <taxon>Eukaryota</taxon>
        <taxon>Metazoa</taxon>
        <taxon>Chordata</taxon>
        <taxon>Craniata</taxon>
        <taxon>Vertebrata</taxon>
        <taxon>Euteleostomi</taxon>
        <taxon>Actinopterygii</taxon>
        <taxon>Neopterygii</taxon>
        <taxon>Teleostei</taxon>
        <taxon>Ostariophysi</taxon>
        <taxon>Cypriniformes</taxon>
        <taxon>Cyprinidae</taxon>
        <taxon>Labeoninae</taxon>
        <taxon>Labeonini</taxon>
        <taxon>Cirrhinus</taxon>
    </lineage>
</organism>
<evidence type="ECO:0000313" key="3">
    <source>
        <dbReference type="Proteomes" id="UP001558613"/>
    </source>
</evidence>
<keyword evidence="3" id="KW-1185">Reference proteome</keyword>
<proteinExistence type="predicted"/>
<dbReference type="Proteomes" id="UP001558613">
    <property type="component" value="Unassembled WGS sequence"/>
</dbReference>
<feature type="compositionally biased region" description="Basic and acidic residues" evidence="1">
    <location>
        <begin position="76"/>
        <end position="87"/>
    </location>
</feature>
<evidence type="ECO:0000313" key="2">
    <source>
        <dbReference type="EMBL" id="KAL1277394.1"/>
    </source>
</evidence>
<evidence type="ECO:0000256" key="1">
    <source>
        <dbReference type="SAM" id="MobiDB-lite"/>
    </source>
</evidence>
<comment type="caution">
    <text evidence="2">The sequence shown here is derived from an EMBL/GenBank/DDBJ whole genome shotgun (WGS) entry which is preliminary data.</text>
</comment>
<feature type="region of interest" description="Disordered" evidence="1">
    <location>
        <begin position="68"/>
        <end position="91"/>
    </location>
</feature>